<accession>A0A067SD65</accession>
<feature type="signal peptide" evidence="1">
    <location>
        <begin position="1"/>
        <end position="19"/>
    </location>
</feature>
<sequence>MYFTAKLFIALLTVTAASASVYTARTERAELSAVFFSNVNLTGGSFSPNNLVQDRAESILIGPGYTCTFFVYEGCEGNGTTLSGEVDSLPAISLSNNIESFICDKQIH</sequence>
<dbReference type="HOGENOM" id="CLU_130516_0_0_1"/>
<dbReference type="EMBL" id="KL142405">
    <property type="protein sequence ID" value="KDR68836.1"/>
    <property type="molecule type" value="Genomic_DNA"/>
</dbReference>
<feature type="chain" id="PRO_5001645619" description="Beta/gamma crystallin 'Greek key' domain-containing protein" evidence="1">
    <location>
        <begin position="20"/>
        <end position="108"/>
    </location>
</feature>
<reference evidence="3" key="1">
    <citation type="journal article" date="2014" name="Proc. Natl. Acad. Sci. U.S.A.">
        <title>Extensive sampling of basidiomycete genomes demonstrates inadequacy of the white-rot/brown-rot paradigm for wood decay fungi.</title>
        <authorList>
            <person name="Riley R."/>
            <person name="Salamov A.A."/>
            <person name="Brown D.W."/>
            <person name="Nagy L.G."/>
            <person name="Floudas D."/>
            <person name="Held B.W."/>
            <person name="Levasseur A."/>
            <person name="Lombard V."/>
            <person name="Morin E."/>
            <person name="Otillar R."/>
            <person name="Lindquist E.A."/>
            <person name="Sun H."/>
            <person name="LaButti K.M."/>
            <person name="Schmutz J."/>
            <person name="Jabbour D."/>
            <person name="Luo H."/>
            <person name="Baker S.E."/>
            <person name="Pisabarro A.G."/>
            <person name="Walton J.D."/>
            <person name="Blanchette R.A."/>
            <person name="Henrissat B."/>
            <person name="Martin F."/>
            <person name="Cullen D."/>
            <person name="Hibbett D.S."/>
            <person name="Grigoriev I.V."/>
        </authorList>
    </citation>
    <scope>NUCLEOTIDE SEQUENCE [LARGE SCALE GENOMIC DNA]</scope>
    <source>
        <strain evidence="3">CBS 339.88</strain>
    </source>
</reference>
<evidence type="ECO:0000313" key="2">
    <source>
        <dbReference type="EMBL" id="KDR68836.1"/>
    </source>
</evidence>
<keyword evidence="3" id="KW-1185">Reference proteome</keyword>
<evidence type="ECO:0008006" key="4">
    <source>
        <dbReference type="Google" id="ProtNLM"/>
    </source>
</evidence>
<name>A0A067SD65_GALM3</name>
<gene>
    <name evidence="2" type="ORF">GALMADRAFT_215438</name>
</gene>
<dbReference type="OrthoDB" id="2982805at2759"/>
<organism evidence="2 3">
    <name type="scientific">Galerina marginata (strain CBS 339.88)</name>
    <dbReference type="NCBI Taxonomy" id="685588"/>
    <lineage>
        <taxon>Eukaryota</taxon>
        <taxon>Fungi</taxon>
        <taxon>Dikarya</taxon>
        <taxon>Basidiomycota</taxon>
        <taxon>Agaricomycotina</taxon>
        <taxon>Agaricomycetes</taxon>
        <taxon>Agaricomycetidae</taxon>
        <taxon>Agaricales</taxon>
        <taxon>Agaricineae</taxon>
        <taxon>Strophariaceae</taxon>
        <taxon>Galerina</taxon>
    </lineage>
</organism>
<dbReference type="AlphaFoldDB" id="A0A067SD65"/>
<dbReference type="Proteomes" id="UP000027222">
    <property type="component" value="Unassembled WGS sequence"/>
</dbReference>
<evidence type="ECO:0000313" key="3">
    <source>
        <dbReference type="Proteomes" id="UP000027222"/>
    </source>
</evidence>
<proteinExistence type="predicted"/>
<dbReference type="Gene3D" id="2.60.20.10">
    <property type="entry name" value="Crystallins"/>
    <property type="match status" value="1"/>
</dbReference>
<evidence type="ECO:0000256" key="1">
    <source>
        <dbReference type="SAM" id="SignalP"/>
    </source>
</evidence>
<protein>
    <recommendedName>
        <fullName evidence="4">Beta/gamma crystallin 'Greek key' domain-containing protein</fullName>
    </recommendedName>
</protein>
<keyword evidence="1" id="KW-0732">Signal</keyword>